<proteinExistence type="predicted"/>
<feature type="domain" description="Protein FecR C-terminal" evidence="3">
    <location>
        <begin position="272"/>
        <end position="340"/>
    </location>
</feature>
<dbReference type="Gene3D" id="3.55.50.30">
    <property type="match status" value="1"/>
</dbReference>
<keyword evidence="1" id="KW-1133">Transmembrane helix</keyword>
<gene>
    <name evidence="4" type="ORF">Q0590_00530</name>
</gene>
<keyword evidence="1" id="KW-0472">Membrane</keyword>
<dbReference type="PANTHER" id="PTHR30273">
    <property type="entry name" value="PERIPLASMIC SIGNAL SENSOR AND SIGMA FACTOR ACTIVATOR FECR-RELATED"/>
    <property type="match status" value="1"/>
</dbReference>
<dbReference type="InterPro" id="IPR012373">
    <property type="entry name" value="Ferrdict_sens_TM"/>
</dbReference>
<dbReference type="InterPro" id="IPR006860">
    <property type="entry name" value="FecR"/>
</dbReference>
<dbReference type="Gene3D" id="2.60.120.1440">
    <property type="match status" value="1"/>
</dbReference>
<keyword evidence="1" id="KW-0812">Transmembrane</keyword>
<dbReference type="PANTHER" id="PTHR30273:SF2">
    <property type="entry name" value="PROTEIN FECR"/>
    <property type="match status" value="1"/>
</dbReference>
<dbReference type="EMBL" id="JAUKPO010000001">
    <property type="protein sequence ID" value="MDO1444709.1"/>
    <property type="molecule type" value="Genomic_DNA"/>
</dbReference>
<dbReference type="PIRSF" id="PIRSF018266">
    <property type="entry name" value="FecR"/>
    <property type="match status" value="1"/>
</dbReference>
<evidence type="ECO:0000256" key="1">
    <source>
        <dbReference type="SAM" id="Phobius"/>
    </source>
</evidence>
<evidence type="ECO:0000313" key="5">
    <source>
        <dbReference type="Proteomes" id="UP001168528"/>
    </source>
</evidence>
<name>A0ABT8QYG3_9BACT</name>
<dbReference type="Pfam" id="PF16344">
    <property type="entry name" value="FecR_C"/>
    <property type="match status" value="1"/>
</dbReference>
<keyword evidence="5" id="KW-1185">Reference proteome</keyword>
<organism evidence="4 5">
    <name type="scientific">Rhodocytophaga aerolata</name>
    <dbReference type="NCBI Taxonomy" id="455078"/>
    <lineage>
        <taxon>Bacteria</taxon>
        <taxon>Pseudomonadati</taxon>
        <taxon>Bacteroidota</taxon>
        <taxon>Cytophagia</taxon>
        <taxon>Cytophagales</taxon>
        <taxon>Rhodocytophagaceae</taxon>
        <taxon>Rhodocytophaga</taxon>
    </lineage>
</organism>
<accession>A0ABT8QYG3</accession>
<evidence type="ECO:0000259" key="2">
    <source>
        <dbReference type="Pfam" id="PF04773"/>
    </source>
</evidence>
<feature type="transmembrane region" description="Helical" evidence="1">
    <location>
        <begin position="104"/>
        <end position="123"/>
    </location>
</feature>
<dbReference type="Pfam" id="PF04773">
    <property type="entry name" value="FecR"/>
    <property type="match status" value="1"/>
</dbReference>
<reference evidence="4" key="1">
    <citation type="submission" date="2023-07" db="EMBL/GenBank/DDBJ databases">
        <title>The genome sequence of Rhodocytophaga aerolata KACC 12507.</title>
        <authorList>
            <person name="Zhang X."/>
        </authorList>
    </citation>
    <scope>NUCLEOTIDE SEQUENCE</scope>
    <source>
        <strain evidence="4">KACC 12507</strain>
    </source>
</reference>
<comment type="caution">
    <text evidence="4">The sequence shown here is derived from an EMBL/GenBank/DDBJ whole genome shotgun (WGS) entry which is preliminary data.</text>
</comment>
<feature type="domain" description="FecR protein" evidence="2">
    <location>
        <begin position="131"/>
        <end position="227"/>
    </location>
</feature>
<protein>
    <submittedName>
        <fullName evidence="4">FecR domain-containing protein</fullName>
    </submittedName>
</protein>
<evidence type="ECO:0000313" key="4">
    <source>
        <dbReference type="EMBL" id="MDO1444709.1"/>
    </source>
</evidence>
<sequence>MDYSAYTVEDFVSDPYFRKWVENPDQPCYEFWQAFMQQHPEKISTLEDARELVLFLSFDVVQPAIQEQQEVKASILREIRRQKHIPEPTKPAYTRITHLFRQQMYWKAAVLVGILLVAVVVLYQTRQATSIHTAYGQTRIVTLPDGSVVTLNANSTLRYTTNWAKSHIREVWLSGEAFFQVRKKPEWGHAKFTVHTDQLHVEVLGTTFNVNNRRGKVQVVLNTGKVQLQPVNNAQDTITMQPKDLVEFTADEKVYVKKQVNPEEHSAWRNHKLIFNEKSLREIAQVLEDTYGVEVVFSDPALKYRRFTGAIPNHDMNLLLDILSQSMNIQMKKNNQTILIKSE</sequence>
<dbReference type="Proteomes" id="UP001168528">
    <property type="component" value="Unassembled WGS sequence"/>
</dbReference>
<evidence type="ECO:0000259" key="3">
    <source>
        <dbReference type="Pfam" id="PF16344"/>
    </source>
</evidence>
<dbReference type="RefSeq" id="WP_302035512.1">
    <property type="nucleotide sequence ID" value="NZ_JAUKPO010000001.1"/>
</dbReference>
<dbReference type="InterPro" id="IPR032508">
    <property type="entry name" value="FecR_C"/>
</dbReference>